<dbReference type="PROSITE" id="PS51782">
    <property type="entry name" value="LYSM"/>
    <property type="match status" value="1"/>
</dbReference>
<protein>
    <submittedName>
        <fullName evidence="3">LysM peptidoglycan-binding domain-containing protein</fullName>
    </submittedName>
</protein>
<dbReference type="Pfam" id="PF01476">
    <property type="entry name" value="LysM"/>
    <property type="match status" value="1"/>
</dbReference>
<evidence type="ECO:0000259" key="2">
    <source>
        <dbReference type="PROSITE" id="PS51782"/>
    </source>
</evidence>
<dbReference type="Gene3D" id="3.10.350.10">
    <property type="entry name" value="LysM domain"/>
    <property type="match status" value="1"/>
</dbReference>
<proteinExistence type="predicted"/>
<evidence type="ECO:0000313" key="3">
    <source>
        <dbReference type="EMBL" id="RUL76002.1"/>
    </source>
</evidence>
<dbReference type="SUPFAM" id="SSF54106">
    <property type="entry name" value="LysM domain"/>
    <property type="match status" value="1"/>
</dbReference>
<comment type="caution">
    <text evidence="3">The sequence shown here is derived from an EMBL/GenBank/DDBJ whole genome shotgun (WGS) entry which is preliminary data.</text>
</comment>
<dbReference type="InterPro" id="IPR018392">
    <property type="entry name" value="LysM"/>
</dbReference>
<dbReference type="AlphaFoldDB" id="A0A432M6P1"/>
<evidence type="ECO:0000313" key="4">
    <source>
        <dbReference type="Proteomes" id="UP000274358"/>
    </source>
</evidence>
<evidence type="ECO:0000256" key="1">
    <source>
        <dbReference type="SAM" id="SignalP"/>
    </source>
</evidence>
<dbReference type="SMART" id="SM00257">
    <property type="entry name" value="LysM"/>
    <property type="match status" value="1"/>
</dbReference>
<feature type="domain" description="LysM" evidence="2">
    <location>
        <begin position="31"/>
        <end position="79"/>
    </location>
</feature>
<keyword evidence="1" id="KW-0732">Signal</keyword>
<sequence length="384" mass="42840">MIRKSIGLLAGMLVTVAVYAAGAQLRADHPDNYTVHRGDTLWSISGRFLSKPWLWPEIWQANPQVRNPHLIYPGDVLDLSFVNGGPALRLEPSARHEGEAIPAVPLDKIKPSLRDSRVVDPNEVDNAPYVMGFEEADIAGTPGRNIYVRKLNAQPGQRWAIVRPTHMFRTHGGDQAQQSDEMSANVTDSDVATQETPWIEEWPTELNKEVTPEHYYKHGDVLGMEVAVIGDAEVLRGGDPATLLVLNSTMEIRAGDRLMPVDDNPYDPYYYPHPPKNLPENGRVIAFAQERTSQVGPYDVVVLSVGSKDGVDNGTTYALWQPGEKVPDDVNHSSWLRSSHKWVTLPDEYVGHVMVFRTFDRVSYALVMDGLKPVRKGARVRLPE</sequence>
<gene>
    <name evidence="3" type="ORF">EKH80_09785</name>
</gene>
<reference evidence="3 4" key="1">
    <citation type="submission" date="2018-12" db="EMBL/GenBank/DDBJ databases">
        <title>Dyella dinghuensis sp. nov. DHOA06 and Dyella choica sp. nov. 4M-K27, isolated from forest soil.</title>
        <authorList>
            <person name="Qiu L.-H."/>
            <person name="Gao Z.-H."/>
        </authorList>
    </citation>
    <scope>NUCLEOTIDE SEQUENCE [LARGE SCALE GENOMIC DNA]</scope>
    <source>
        <strain evidence="3 4">4M-K27</strain>
    </source>
</reference>
<dbReference type="PANTHER" id="PTHR34700:SF4">
    <property type="entry name" value="PHAGE-LIKE ELEMENT PBSX PROTEIN XKDP"/>
    <property type="match status" value="1"/>
</dbReference>
<organism evidence="3 4">
    <name type="scientific">Dyella choica</name>
    <dbReference type="NCBI Taxonomy" id="1927959"/>
    <lineage>
        <taxon>Bacteria</taxon>
        <taxon>Pseudomonadati</taxon>
        <taxon>Pseudomonadota</taxon>
        <taxon>Gammaproteobacteria</taxon>
        <taxon>Lysobacterales</taxon>
        <taxon>Rhodanobacteraceae</taxon>
        <taxon>Dyella</taxon>
    </lineage>
</organism>
<name>A0A432M6P1_9GAMM</name>
<dbReference type="EMBL" id="RYYV01000006">
    <property type="protein sequence ID" value="RUL76002.1"/>
    <property type="molecule type" value="Genomic_DNA"/>
</dbReference>
<dbReference type="InterPro" id="IPR052196">
    <property type="entry name" value="Bact_Kbp"/>
</dbReference>
<feature type="signal peptide" evidence="1">
    <location>
        <begin position="1"/>
        <end position="20"/>
    </location>
</feature>
<dbReference type="InterPro" id="IPR036779">
    <property type="entry name" value="LysM_dom_sf"/>
</dbReference>
<dbReference type="RefSeq" id="WP_126684567.1">
    <property type="nucleotide sequence ID" value="NZ_RYYV01000006.1"/>
</dbReference>
<dbReference type="Proteomes" id="UP000274358">
    <property type="component" value="Unassembled WGS sequence"/>
</dbReference>
<keyword evidence="4" id="KW-1185">Reference proteome</keyword>
<dbReference type="PANTHER" id="PTHR34700">
    <property type="entry name" value="POTASSIUM BINDING PROTEIN KBP"/>
    <property type="match status" value="1"/>
</dbReference>
<dbReference type="OrthoDB" id="9765158at2"/>
<feature type="chain" id="PRO_5019529685" evidence="1">
    <location>
        <begin position="21"/>
        <end position="384"/>
    </location>
</feature>
<dbReference type="CDD" id="cd00118">
    <property type="entry name" value="LysM"/>
    <property type="match status" value="1"/>
</dbReference>
<accession>A0A432M6P1</accession>